<feature type="compositionally biased region" description="Basic and acidic residues" evidence="1">
    <location>
        <begin position="962"/>
        <end position="974"/>
    </location>
</feature>
<dbReference type="GeneTree" id="ENSGT00390000006883"/>
<dbReference type="AlphaFoldDB" id="A0AAY4E969"/>
<evidence type="ECO:0000313" key="4">
    <source>
        <dbReference type="Proteomes" id="UP000694580"/>
    </source>
</evidence>
<reference evidence="3" key="2">
    <citation type="submission" date="2025-08" db="UniProtKB">
        <authorList>
            <consortium name="Ensembl"/>
        </authorList>
    </citation>
    <scope>IDENTIFICATION</scope>
</reference>
<feature type="compositionally biased region" description="Basic and acidic residues" evidence="1">
    <location>
        <begin position="619"/>
        <end position="628"/>
    </location>
</feature>
<dbReference type="PANTHER" id="PTHR14633:SF3">
    <property type="entry name" value="LITTLE ELONGATION COMPLEX SUBUNIT 2"/>
    <property type="match status" value="1"/>
</dbReference>
<dbReference type="PANTHER" id="PTHR14633">
    <property type="entry name" value="LITTLE ELONGATION COMPLEX SUBUNIT 2"/>
    <property type="match status" value="1"/>
</dbReference>
<feature type="region of interest" description="Disordered" evidence="1">
    <location>
        <begin position="908"/>
        <end position="990"/>
    </location>
</feature>
<dbReference type="GO" id="GO:0008023">
    <property type="term" value="C:transcription elongation factor complex"/>
    <property type="evidence" value="ECO:0007669"/>
    <property type="project" value="InterPro"/>
</dbReference>
<dbReference type="RefSeq" id="XP_028814193.1">
    <property type="nucleotide sequence ID" value="XM_028958360.1"/>
</dbReference>
<feature type="compositionally biased region" description="Gly residues" evidence="1">
    <location>
        <begin position="918"/>
        <end position="927"/>
    </location>
</feature>
<sequence>MDWKKPPVPDGAFFSREVYEKYSLALNVKELWNKVQSRRAKAEQKEQTSEVIETSIIQNSGGLDTAQQKTASKESSPTKQLNDESDNISMKKRKKHPVDQFPEPRVPYRCFSTLNMKERQFYLHWLQDRSKNPPSRFLLDQVGKEVSEFMWYLQDVSRICAEDYNHLPPGAVQYSEDFQKSCLKHVMKYPQVYSIHESTSLVRGNFLPEVSWFSEKQVLAMGKVDMVGHKMLTEDAQLAVDYEGVSLIIPPDKKAAKLHEDISSDPNAEKLSGRYQPHVCLSKEAFLQLLDNGPEFTEAWELPMCVKINHSTGSEQSKTVYIDSPLPRKEITQRQKSHLFHEESVKLLFKKRDSKMVFFVMADKHIEEVESPPKGGATRSLISFEDTGAEFDLTDLESFGESSSSSMKKTSVDASSSGSASVKPKVPHPKPSSPKPITKTENDEEASSKDNSFSKAPEADSSWTDVDDSAVEGSSEADSSVQIEEEPINSSVKPQENQKDHSKHASDPPPAKRRRKASGQDSDSDVSADSDEMRLFIADMPSPPMAESEQVPSHVRTPPAAPSVLPDVQTSVPDTTAEQPGPSPGIRKTVRRPRQPGHCDQLGQILRMQSAMLKQNTRKIQEPLRPPEPKPATAPQGTTSHGNPLSLVKPCVSSYLETRQNEDGENPAAVTFTGFTSVSQRGQKKRLLTEDLLGSTEDEGDYDAPEEGNTFYKLYSLDDLLIMVRSSIPLAHGSSVSSGSHCAVPVYVLPKLEYQLCYGAECLTPSEVCKLWAEKLLHSNTVLYLARINALTSKLAQLQELQSDWMQNLSCDFQPTRLLNILQHVLKKLTGLPEGRYLLSHKARDGHVSILKASDGKSAGRSTYDLQLAYAQPPTAQNTVPWVPVDPGHVLPFHVKFCRLPCTFPPRDQQQWKQAGGVKAGGRGAGRGRGRGAAQRPGPAQHNQNQPGKKKKKNKGKRLKRKEVWEAKKKEKAAEQSANQNQGTRSSKNQ</sequence>
<dbReference type="InterPro" id="IPR019535">
    <property type="entry name" value="ICE2_C"/>
</dbReference>
<evidence type="ECO:0000313" key="3">
    <source>
        <dbReference type="Ensembl" id="ENSDCDP00010053854.1"/>
    </source>
</evidence>
<evidence type="ECO:0000256" key="1">
    <source>
        <dbReference type="SAM" id="MobiDB-lite"/>
    </source>
</evidence>
<gene>
    <name evidence="3" type="primary">ICE2</name>
</gene>
<dbReference type="Pfam" id="PF10505">
    <property type="entry name" value="NARG2_C"/>
    <property type="match status" value="1"/>
</dbReference>
<feature type="compositionally biased region" description="Low complexity" evidence="1">
    <location>
        <begin position="399"/>
        <end position="424"/>
    </location>
</feature>
<feature type="compositionally biased region" description="Basic residues" evidence="1">
    <location>
        <begin position="948"/>
        <end position="961"/>
    </location>
</feature>
<reference evidence="3" key="3">
    <citation type="submission" date="2025-09" db="UniProtKB">
        <authorList>
            <consortium name="Ensembl"/>
        </authorList>
    </citation>
    <scope>IDENTIFICATION</scope>
</reference>
<feature type="region of interest" description="Disordered" evidence="1">
    <location>
        <begin position="38"/>
        <end position="101"/>
    </location>
</feature>
<evidence type="ECO:0000259" key="2">
    <source>
        <dbReference type="Pfam" id="PF10505"/>
    </source>
</evidence>
<reference evidence="3 4" key="1">
    <citation type="submission" date="2020-06" db="EMBL/GenBank/DDBJ databases">
        <authorList>
            <consortium name="Wellcome Sanger Institute Data Sharing"/>
        </authorList>
    </citation>
    <scope>NUCLEOTIDE SEQUENCE [LARGE SCALE GENOMIC DNA]</scope>
</reference>
<dbReference type="GeneID" id="114766969"/>
<dbReference type="Proteomes" id="UP000694580">
    <property type="component" value="Chromosome 17"/>
</dbReference>
<feature type="region of interest" description="Disordered" evidence="1">
    <location>
        <begin position="615"/>
        <end position="645"/>
    </location>
</feature>
<dbReference type="Ensembl" id="ENSDCDT00010064388.1">
    <property type="protein sequence ID" value="ENSDCDP00010053854.1"/>
    <property type="gene ID" value="ENSDCDG00010031212.1"/>
</dbReference>
<dbReference type="GO" id="GO:0042796">
    <property type="term" value="P:snRNA transcription by RNA polymerase III"/>
    <property type="evidence" value="ECO:0007669"/>
    <property type="project" value="TreeGrafter"/>
</dbReference>
<dbReference type="GO" id="GO:0045945">
    <property type="term" value="P:positive regulation of transcription by RNA polymerase III"/>
    <property type="evidence" value="ECO:0007669"/>
    <property type="project" value="TreeGrafter"/>
</dbReference>
<keyword evidence="4" id="KW-1185">Reference proteome</keyword>
<accession>A0AAY4E969</accession>
<proteinExistence type="predicted"/>
<feature type="compositionally biased region" description="Basic and acidic residues" evidence="1">
    <location>
        <begin position="496"/>
        <end position="506"/>
    </location>
</feature>
<protein>
    <recommendedName>
        <fullName evidence="2">Little elongation complex subunit 2 C-terminal domain-containing protein</fullName>
    </recommendedName>
</protein>
<feature type="compositionally biased region" description="Polar residues" evidence="1">
    <location>
        <begin position="568"/>
        <end position="578"/>
    </location>
</feature>
<feature type="compositionally biased region" description="Polar residues" evidence="1">
    <location>
        <begin position="49"/>
        <end position="80"/>
    </location>
</feature>
<feature type="region of interest" description="Disordered" evidence="1">
    <location>
        <begin position="398"/>
        <end position="598"/>
    </location>
</feature>
<organism evidence="3 4">
    <name type="scientific">Denticeps clupeoides</name>
    <name type="common">denticle herring</name>
    <dbReference type="NCBI Taxonomy" id="299321"/>
    <lineage>
        <taxon>Eukaryota</taxon>
        <taxon>Metazoa</taxon>
        <taxon>Chordata</taxon>
        <taxon>Craniata</taxon>
        <taxon>Vertebrata</taxon>
        <taxon>Euteleostomi</taxon>
        <taxon>Actinopterygii</taxon>
        <taxon>Neopterygii</taxon>
        <taxon>Teleostei</taxon>
        <taxon>Clupei</taxon>
        <taxon>Clupeiformes</taxon>
        <taxon>Denticipitoidei</taxon>
        <taxon>Denticipitidae</taxon>
        <taxon>Denticeps</taxon>
    </lineage>
</organism>
<feature type="compositionally biased region" description="Polar residues" evidence="1">
    <location>
        <begin position="979"/>
        <end position="990"/>
    </location>
</feature>
<feature type="domain" description="Little elongation complex subunit 2 C-terminal" evidence="2">
    <location>
        <begin position="701"/>
        <end position="906"/>
    </location>
</feature>
<feature type="compositionally biased region" description="Polar residues" evidence="1">
    <location>
        <begin position="476"/>
        <end position="495"/>
    </location>
</feature>
<dbReference type="GO" id="GO:0042795">
    <property type="term" value="P:snRNA transcription by RNA polymerase II"/>
    <property type="evidence" value="ECO:0007669"/>
    <property type="project" value="TreeGrafter"/>
</dbReference>
<name>A0AAY4E969_9TELE</name>